<evidence type="ECO:0000256" key="1">
    <source>
        <dbReference type="ARBA" id="ARBA00005721"/>
    </source>
</evidence>
<dbReference type="Pfam" id="PF03780">
    <property type="entry name" value="Asp23"/>
    <property type="match status" value="1"/>
</dbReference>
<dbReference type="EMBL" id="DTDV01000012">
    <property type="protein sequence ID" value="HGK23630.1"/>
    <property type="molecule type" value="Genomic_DNA"/>
</dbReference>
<evidence type="ECO:0000313" key="2">
    <source>
        <dbReference type="EMBL" id="HGK23630.1"/>
    </source>
</evidence>
<dbReference type="AlphaFoldDB" id="A0A7C2CSL6"/>
<organism evidence="2">
    <name type="scientific">Dictyoglomus thermophilum</name>
    <dbReference type="NCBI Taxonomy" id="14"/>
    <lineage>
        <taxon>Bacteria</taxon>
        <taxon>Pseudomonadati</taxon>
        <taxon>Dictyoglomota</taxon>
        <taxon>Dictyoglomia</taxon>
        <taxon>Dictyoglomales</taxon>
        <taxon>Dictyoglomaceae</taxon>
        <taxon>Dictyoglomus</taxon>
    </lineage>
</organism>
<dbReference type="RefSeq" id="WP_149123018.1">
    <property type="nucleotide sequence ID" value="NZ_VTFL01000005.1"/>
</dbReference>
<comment type="similarity">
    <text evidence="1">Belongs to the asp23 family.</text>
</comment>
<accession>A0A7C2CSL6</accession>
<dbReference type="InterPro" id="IPR005531">
    <property type="entry name" value="Asp23"/>
</dbReference>
<gene>
    <name evidence="2" type="ORF">ENU78_04160</name>
</gene>
<comment type="caution">
    <text evidence="2">The sequence shown here is derived from an EMBL/GenBank/DDBJ whole genome shotgun (WGS) entry which is preliminary data.</text>
</comment>
<proteinExistence type="inferred from homology"/>
<protein>
    <submittedName>
        <fullName evidence="2">Asp23/Gls24 family envelope stress response protein</fullName>
    </submittedName>
</protein>
<dbReference type="PANTHER" id="PTHR34297">
    <property type="entry name" value="HYPOTHETICAL CYTOSOLIC PROTEIN-RELATED"/>
    <property type="match status" value="1"/>
</dbReference>
<name>A0A7C2CSL6_DICTH</name>
<reference evidence="2" key="1">
    <citation type="journal article" date="2020" name="mSystems">
        <title>Genome- and Community-Level Interaction Insights into Carbon Utilization and Element Cycling Functions of Hydrothermarchaeota in Hydrothermal Sediment.</title>
        <authorList>
            <person name="Zhou Z."/>
            <person name="Liu Y."/>
            <person name="Xu W."/>
            <person name="Pan J."/>
            <person name="Luo Z.H."/>
            <person name="Li M."/>
        </authorList>
    </citation>
    <scope>NUCLEOTIDE SEQUENCE [LARGE SCALE GENOMIC DNA]</scope>
    <source>
        <strain evidence="2">SpSt-70</strain>
    </source>
</reference>
<dbReference type="PANTHER" id="PTHR34297:SF1">
    <property type="entry name" value="ASP23_GLS24 FAMILY ENVELOPE STRESS RESPONSE PROTEIN"/>
    <property type="match status" value="1"/>
</dbReference>
<sequence length="122" mass="13395">MKEELSYGSVKISKEVIAVIAGIAAQEVEGVARVGESLSSFIKFVSGIPIGRGLKVELLDKDVFIRIPIYVKQNVFFPDIARDVQNHVKEVVESMTGLNVREVNVIIKGVILGKKGEEDKVK</sequence>